<sequence length="269" mass="27222">MECGVSRPASARGAASQGAASQGAASQGAASQGARPGRLSAAQTHEDSTRWVRQLLIVLLAVNSGAIDAIGFIALGGAFSSVMTGNMVLIGISAAEANGALAITVLLSLVCFMCGCAAGARIVGKPKPTDSIWPTEIRRVLAVELALVVAVLIVWLISGPDRSNGVKLAMLGANALALGLQSSGMQKFGVSGLSTTYLTGTLTTVVSRLVLREPVREVGHSITILLGLIVGAGTGALLAFHANSFAALLPVVMVAAATITPLLIWKGKS</sequence>
<protein>
    <submittedName>
        <fullName evidence="3">DUF1275 domain-containing protein</fullName>
    </submittedName>
</protein>
<dbReference type="OrthoDB" id="3544269at2"/>
<organism evidence="3 4">
    <name type="scientific">Nakamurella antarctica</name>
    <dbReference type="NCBI Taxonomy" id="1902245"/>
    <lineage>
        <taxon>Bacteria</taxon>
        <taxon>Bacillati</taxon>
        <taxon>Actinomycetota</taxon>
        <taxon>Actinomycetes</taxon>
        <taxon>Nakamurellales</taxon>
        <taxon>Nakamurellaceae</taxon>
        <taxon>Nakamurella</taxon>
    </lineage>
</organism>
<reference evidence="3 4" key="2">
    <citation type="submission" date="2018-12" db="EMBL/GenBank/DDBJ databases">
        <title>Nakamurella antarcticus sp. nov., isolated from Antarctica South Shetland Islands soil.</title>
        <authorList>
            <person name="Peng F."/>
        </authorList>
    </citation>
    <scope>NUCLEOTIDE SEQUENCE [LARGE SCALE GENOMIC DNA]</scope>
    <source>
        <strain evidence="3 4">S14-144</strain>
    </source>
</reference>
<evidence type="ECO:0000256" key="1">
    <source>
        <dbReference type="SAM" id="MobiDB-lite"/>
    </source>
</evidence>
<dbReference type="PANTHER" id="PTHR37314">
    <property type="entry name" value="SLR0142 PROTEIN"/>
    <property type="match status" value="1"/>
</dbReference>
<evidence type="ECO:0000313" key="4">
    <source>
        <dbReference type="Proteomes" id="UP000268084"/>
    </source>
</evidence>
<dbReference type="Proteomes" id="UP000268084">
    <property type="component" value="Chromosome"/>
</dbReference>
<dbReference type="EMBL" id="CP034170">
    <property type="protein sequence ID" value="AZI56901.1"/>
    <property type="molecule type" value="Genomic_DNA"/>
</dbReference>
<feature type="region of interest" description="Disordered" evidence="1">
    <location>
        <begin position="26"/>
        <end position="45"/>
    </location>
</feature>
<dbReference type="Pfam" id="PF06912">
    <property type="entry name" value="DUF1275"/>
    <property type="match status" value="1"/>
</dbReference>
<name>A0A3G8ZSY5_9ACTN</name>
<feature type="transmembrane region" description="Helical" evidence="2">
    <location>
        <begin position="218"/>
        <end position="239"/>
    </location>
</feature>
<evidence type="ECO:0000313" key="3">
    <source>
        <dbReference type="EMBL" id="AZI56901.1"/>
    </source>
</evidence>
<keyword evidence="2" id="KW-1133">Transmembrane helix</keyword>
<gene>
    <name evidence="3" type="ORF">EH165_00680</name>
</gene>
<accession>A0A3G8ZSY5</accession>
<proteinExistence type="predicted"/>
<reference evidence="3 4" key="1">
    <citation type="submission" date="2018-11" db="EMBL/GenBank/DDBJ databases">
        <authorList>
            <person name="Da X."/>
        </authorList>
    </citation>
    <scope>NUCLEOTIDE SEQUENCE [LARGE SCALE GENOMIC DNA]</scope>
    <source>
        <strain evidence="3 4">S14-144</strain>
    </source>
</reference>
<feature type="transmembrane region" description="Helical" evidence="2">
    <location>
        <begin position="140"/>
        <end position="158"/>
    </location>
</feature>
<dbReference type="PANTHER" id="PTHR37314:SF4">
    <property type="entry name" value="UPF0700 TRANSMEMBRANE PROTEIN YOAK"/>
    <property type="match status" value="1"/>
</dbReference>
<keyword evidence="2" id="KW-0472">Membrane</keyword>
<feature type="transmembrane region" description="Helical" evidence="2">
    <location>
        <begin position="245"/>
        <end position="265"/>
    </location>
</feature>
<feature type="transmembrane region" description="Helical" evidence="2">
    <location>
        <begin position="188"/>
        <end position="211"/>
    </location>
</feature>
<feature type="transmembrane region" description="Helical" evidence="2">
    <location>
        <begin position="55"/>
        <end position="79"/>
    </location>
</feature>
<dbReference type="KEGG" id="nak:EH165_00680"/>
<feature type="transmembrane region" description="Helical" evidence="2">
    <location>
        <begin position="99"/>
        <end position="120"/>
    </location>
</feature>
<keyword evidence="4" id="KW-1185">Reference proteome</keyword>
<evidence type="ECO:0000256" key="2">
    <source>
        <dbReference type="SAM" id="Phobius"/>
    </source>
</evidence>
<feature type="compositionally biased region" description="Low complexity" evidence="1">
    <location>
        <begin position="26"/>
        <end position="38"/>
    </location>
</feature>
<keyword evidence="2" id="KW-0812">Transmembrane</keyword>
<dbReference type="InterPro" id="IPR010699">
    <property type="entry name" value="DUF1275"/>
</dbReference>
<dbReference type="AlphaFoldDB" id="A0A3G8ZSY5"/>